<name>A0A9Q8WJ41_9PEZI</name>
<evidence type="ECO:0000313" key="3">
    <source>
        <dbReference type="Proteomes" id="UP000830671"/>
    </source>
</evidence>
<evidence type="ECO:0000313" key="2">
    <source>
        <dbReference type="EMBL" id="UQC85523.1"/>
    </source>
</evidence>
<evidence type="ECO:0000256" key="1">
    <source>
        <dbReference type="SAM" id="MobiDB-lite"/>
    </source>
</evidence>
<organism evidence="2 3">
    <name type="scientific">Colletotrichum lupini</name>
    <dbReference type="NCBI Taxonomy" id="145971"/>
    <lineage>
        <taxon>Eukaryota</taxon>
        <taxon>Fungi</taxon>
        <taxon>Dikarya</taxon>
        <taxon>Ascomycota</taxon>
        <taxon>Pezizomycotina</taxon>
        <taxon>Sordariomycetes</taxon>
        <taxon>Hypocreomycetidae</taxon>
        <taxon>Glomerellales</taxon>
        <taxon>Glomerellaceae</taxon>
        <taxon>Colletotrichum</taxon>
        <taxon>Colletotrichum acutatum species complex</taxon>
    </lineage>
</organism>
<reference evidence="2" key="1">
    <citation type="journal article" date="2021" name="Mol. Plant Microbe Interact.">
        <title>Complete Genome Sequence of the Plant-Pathogenic Fungus Colletotrichum lupini.</title>
        <authorList>
            <person name="Baroncelli R."/>
            <person name="Pensec F."/>
            <person name="Da Lio D."/>
            <person name="Boufleur T."/>
            <person name="Vicente I."/>
            <person name="Sarrocco S."/>
            <person name="Picot A."/>
            <person name="Baraldi E."/>
            <person name="Sukno S."/>
            <person name="Thon M."/>
            <person name="Le Floch G."/>
        </authorList>
    </citation>
    <scope>NUCLEOTIDE SEQUENCE</scope>
    <source>
        <strain evidence="2">IMI 504893</strain>
    </source>
</reference>
<sequence>MAEGRVAWTTSGRSFDDEIAGGTKYQIFEVRPGMIGWQLGKAKTNNEDEVMSQFMSAHKCGPWPVSADAAYDVSIDDTLVHPDNLTKDLQAGKKNLVLHVGYFIPGETADGPKGSISEMKVAGHQAALKRSDISDDQIYQVVFQMGTFGGAAKACVLADPDGNGVCNQVVLPSGLKHVFLFEEFLDLETKNKKIRARGVGNLIGKVTDPAAWNKWEKSSGVSRKKAGEKNPIPADGLEADNEDAPSDETGRVIKLIFENEHTLKAKLASLDARMSTDSLEPETVETIIQEIEALGLEHPGTASNKNLVRMLFPDQPFEIHQATEALNESKKLWPNLFKLPVGPQPTPELLFRVGHALRNALRNRTIVKYNNLETFLCLLVLMDPDKSIANASVSSPEWTNYVDQAYTAAKLLPPSSSEGERKSVTGGTPLRRRDVVTNLVLHKLTEVSKVIDLASAHIEQQAARTFGFKSLPPTMTASAALRGLANEHEYGAARVYVEGLYRTIAKKFSLLYGTVIVEEITKLKNEIEGLEVEDNEDTTPSDSGTSEASEKDVEMGGN</sequence>
<gene>
    <name evidence="2" type="ORF">CLUP02_11021</name>
</gene>
<protein>
    <submittedName>
        <fullName evidence="2">Uncharacterized protein</fullName>
    </submittedName>
</protein>
<dbReference type="KEGG" id="clup:CLUP02_11021"/>
<keyword evidence="3" id="KW-1185">Reference proteome</keyword>
<accession>A0A9Q8WJ41</accession>
<proteinExistence type="predicted"/>
<feature type="compositionally biased region" description="Acidic residues" evidence="1">
    <location>
        <begin position="528"/>
        <end position="539"/>
    </location>
</feature>
<dbReference type="EMBL" id="CP019477">
    <property type="protein sequence ID" value="UQC85523.1"/>
    <property type="molecule type" value="Genomic_DNA"/>
</dbReference>
<feature type="region of interest" description="Disordered" evidence="1">
    <location>
        <begin position="217"/>
        <end position="246"/>
    </location>
</feature>
<feature type="compositionally biased region" description="Basic and acidic residues" evidence="1">
    <location>
        <begin position="548"/>
        <end position="558"/>
    </location>
</feature>
<feature type="compositionally biased region" description="Acidic residues" evidence="1">
    <location>
        <begin position="237"/>
        <end position="246"/>
    </location>
</feature>
<feature type="region of interest" description="Disordered" evidence="1">
    <location>
        <begin position="528"/>
        <end position="558"/>
    </location>
</feature>
<dbReference type="RefSeq" id="XP_049147137.1">
    <property type="nucleotide sequence ID" value="XM_049289992.1"/>
</dbReference>
<dbReference type="GeneID" id="73345002"/>
<dbReference type="Proteomes" id="UP000830671">
    <property type="component" value="Chromosome 5"/>
</dbReference>
<dbReference type="AlphaFoldDB" id="A0A9Q8WJ41"/>